<comment type="caution">
    <text evidence="4">The sequence shown here is derived from an EMBL/GenBank/DDBJ whole genome shotgun (WGS) entry which is preliminary data.</text>
</comment>
<proteinExistence type="predicted"/>
<dbReference type="GO" id="GO:0016042">
    <property type="term" value="P:lipid catabolic process"/>
    <property type="evidence" value="ECO:0007669"/>
    <property type="project" value="UniProtKB-KW"/>
</dbReference>
<feature type="non-terminal residue" evidence="4">
    <location>
        <position position="138"/>
    </location>
</feature>
<evidence type="ECO:0000256" key="3">
    <source>
        <dbReference type="ARBA" id="ARBA00023098"/>
    </source>
</evidence>
<dbReference type="Pfam" id="PF03403">
    <property type="entry name" value="PAF-AH_p_II"/>
    <property type="match status" value="1"/>
</dbReference>
<accession>A0A9X9A129</accession>
<dbReference type="GO" id="GO:0003847">
    <property type="term" value="F:1-alkyl-2-acetylglycerophosphocholine esterase activity"/>
    <property type="evidence" value="ECO:0007669"/>
    <property type="project" value="TreeGrafter"/>
</dbReference>
<keyword evidence="1 4" id="KW-0378">Hydrolase</keyword>
<evidence type="ECO:0000256" key="2">
    <source>
        <dbReference type="ARBA" id="ARBA00022963"/>
    </source>
</evidence>
<evidence type="ECO:0000256" key="1">
    <source>
        <dbReference type="ARBA" id="ARBA00022801"/>
    </source>
</evidence>
<evidence type="ECO:0000313" key="5">
    <source>
        <dbReference type="Proteomes" id="UP000308444"/>
    </source>
</evidence>
<dbReference type="Gene3D" id="3.40.50.1820">
    <property type="entry name" value="alpha/beta hydrolase"/>
    <property type="match status" value="1"/>
</dbReference>
<dbReference type="SUPFAM" id="SSF53474">
    <property type="entry name" value="alpha/beta-Hydrolases"/>
    <property type="match status" value="1"/>
</dbReference>
<gene>
    <name evidence="4" type="ORF">FC695_38455</name>
</gene>
<name>A0A9X9A129_BACCE</name>
<dbReference type="PANTHER" id="PTHR10272">
    <property type="entry name" value="PLATELET-ACTIVATING FACTOR ACETYLHYDROLASE"/>
    <property type="match status" value="1"/>
</dbReference>
<keyword evidence="2" id="KW-0442">Lipid degradation</keyword>
<dbReference type="EMBL" id="SZOH01004160">
    <property type="protein sequence ID" value="TKI87966.1"/>
    <property type="molecule type" value="Genomic_DNA"/>
</dbReference>
<dbReference type="Proteomes" id="UP000308444">
    <property type="component" value="Unassembled WGS sequence"/>
</dbReference>
<sequence>AFSHMELVKSHSFMDLQLSDSENHYPILLFSHGFNGFRNQNTFQVEELASQGYIVLSIDHTFDAAATVFPGGRTAYVQPINLTDEGDSHIKLWEEDVSFVLNQIEKLNENDETGFFTGRLDTSRIGMFGHSYGGATAA</sequence>
<dbReference type="AlphaFoldDB" id="A0A9X9A129"/>
<organism evidence="4 5">
    <name type="scientific">Bacillus cereus</name>
    <dbReference type="NCBI Taxonomy" id="1396"/>
    <lineage>
        <taxon>Bacteria</taxon>
        <taxon>Bacillati</taxon>
        <taxon>Bacillota</taxon>
        <taxon>Bacilli</taxon>
        <taxon>Bacillales</taxon>
        <taxon>Bacillaceae</taxon>
        <taxon>Bacillus</taxon>
        <taxon>Bacillus cereus group</taxon>
    </lineage>
</organism>
<dbReference type="PANTHER" id="PTHR10272:SF0">
    <property type="entry name" value="PLATELET-ACTIVATING FACTOR ACETYLHYDROLASE"/>
    <property type="match status" value="1"/>
</dbReference>
<dbReference type="InterPro" id="IPR029058">
    <property type="entry name" value="AB_hydrolase_fold"/>
</dbReference>
<keyword evidence="3" id="KW-0443">Lipid metabolism</keyword>
<reference evidence="4 5" key="1">
    <citation type="journal article" date="2019" name="Environ. Microbiol.">
        <title>An active ?-lactamase is a part of an orchestrated cell wall stress resistance network of Bacillus subtilis and related rhizosphere species.</title>
        <authorList>
            <person name="Bucher T."/>
            <person name="Keren-Paz A."/>
            <person name="Hausser J."/>
            <person name="Olender T."/>
            <person name="Cytryn E."/>
            <person name="Kolodkin-Gal I."/>
        </authorList>
    </citation>
    <scope>NUCLEOTIDE SEQUENCE [LARGE SCALE GENOMIC DNA]</scope>
    <source>
        <strain evidence="4 5">I32</strain>
    </source>
</reference>
<feature type="non-terminal residue" evidence="4">
    <location>
        <position position="1"/>
    </location>
</feature>
<protein>
    <submittedName>
        <fullName evidence="4">Carboxylic ester hydrolase</fullName>
    </submittedName>
</protein>
<evidence type="ECO:0000313" key="4">
    <source>
        <dbReference type="EMBL" id="TKI87966.1"/>
    </source>
</evidence>